<keyword evidence="2" id="KW-1185">Reference proteome</keyword>
<accession>A0ABV8BYK0</accession>
<sequence length="66" mass="7289">MGDRETMKTQPVALLSSEAKGVGSFKPKAYVRHSLGSSRCMADRDDERVFFENSTACRNTASNMNT</sequence>
<gene>
    <name evidence="1" type="ORF">ACFOWZ_25180</name>
</gene>
<feature type="non-terminal residue" evidence="1">
    <location>
        <position position="66"/>
    </location>
</feature>
<dbReference type="RefSeq" id="WP_382376333.1">
    <property type="nucleotide sequence ID" value="NZ_JBHRZI010000019.1"/>
</dbReference>
<comment type="caution">
    <text evidence="1">The sequence shown here is derived from an EMBL/GenBank/DDBJ whole genome shotgun (WGS) entry which is preliminary data.</text>
</comment>
<reference evidence="2" key="1">
    <citation type="journal article" date="2019" name="Int. J. Syst. Evol. Microbiol.">
        <title>The Global Catalogue of Microorganisms (GCM) 10K type strain sequencing project: providing services to taxonomists for standard genome sequencing and annotation.</title>
        <authorList>
            <consortium name="The Broad Institute Genomics Platform"/>
            <consortium name="The Broad Institute Genome Sequencing Center for Infectious Disease"/>
            <person name="Wu L."/>
            <person name="Ma J."/>
        </authorList>
    </citation>
    <scope>NUCLEOTIDE SEQUENCE [LARGE SCALE GENOMIC DNA]</scope>
    <source>
        <strain evidence="2">CGMCC 4.7405</strain>
    </source>
</reference>
<name>A0ABV8BYK0_9PSEU</name>
<evidence type="ECO:0000313" key="1">
    <source>
        <dbReference type="EMBL" id="MFC3894786.1"/>
    </source>
</evidence>
<organism evidence="1 2">
    <name type="scientific">Lentzea rhizosphaerae</name>
    <dbReference type="NCBI Taxonomy" id="2041025"/>
    <lineage>
        <taxon>Bacteria</taxon>
        <taxon>Bacillati</taxon>
        <taxon>Actinomycetota</taxon>
        <taxon>Actinomycetes</taxon>
        <taxon>Pseudonocardiales</taxon>
        <taxon>Pseudonocardiaceae</taxon>
        <taxon>Lentzea</taxon>
    </lineage>
</organism>
<dbReference type="EMBL" id="JBHRZI010000019">
    <property type="protein sequence ID" value="MFC3894786.1"/>
    <property type="molecule type" value="Genomic_DNA"/>
</dbReference>
<proteinExistence type="predicted"/>
<dbReference type="Proteomes" id="UP001595690">
    <property type="component" value="Unassembled WGS sequence"/>
</dbReference>
<evidence type="ECO:0000313" key="2">
    <source>
        <dbReference type="Proteomes" id="UP001595690"/>
    </source>
</evidence>
<protein>
    <submittedName>
        <fullName evidence="1">Uncharacterized protein</fullName>
    </submittedName>
</protein>